<evidence type="ECO:0000259" key="1">
    <source>
        <dbReference type="Pfam" id="PF13847"/>
    </source>
</evidence>
<sequence length="251" mass="27755">MPVASYAGPSGYTPFSLSIYDAYVLRFSVPIYWGCSTKKDLRPLFSDNFSKKHIDIGVGTGYFLAEAIQDARRDPRDQHVTLVDFSEHSLAAARERVLSRLPDVDMRCILANAGEPLPESLRNEEFDSASLFLILHCMPGPTTSKARAITNAKSLLTSHGVLVGCTVLGKQWEKTDGGYVVKDEKPQGMLAGFALRLYNKQGIFDNMQDDPNVLVEALKAEFEEVETRVVALMFMFRASKPLTDGQSAPRG</sequence>
<keyword evidence="3" id="KW-1185">Reference proteome</keyword>
<dbReference type="InterPro" id="IPR025714">
    <property type="entry name" value="Methyltranfer_dom"/>
</dbReference>
<dbReference type="Pfam" id="PF13847">
    <property type="entry name" value="Methyltransf_31"/>
    <property type="match status" value="1"/>
</dbReference>
<evidence type="ECO:0000313" key="3">
    <source>
        <dbReference type="Proteomes" id="UP000574317"/>
    </source>
</evidence>
<dbReference type="Proteomes" id="UP000574317">
    <property type="component" value="Unassembled WGS sequence"/>
</dbReference>
<proteinExistence type="predicted"/>
<dbReference type="Gene3D" id="3.40.50.150">
    <property type="entry name" value="Vaccinia Virus protein VP39"/>
    <property type="match status" value="1"/>
</dbReference>
<dbReference type="EMBL" id="JAAOAO010000247">
    <property type="protein sequence ID" value="KAF5553597.1"/>
    <property type="molecule type" value="Genomic_DNA"/>
</dbReference>
<reference evidence="2 3" key="1">
    <citation type="submission" date="2020-05" db="EMBL/GenBank/DDBJ databases">
        <title>Identification and distribution of gene clusters putatively required for synthesis of sphingolipid metabolism inhibitors in phylogenetically diverse species of the filamentous fungus Fusarium.</title>
        <authorList>
            <person name="Kim H.-S."/>
            <person name="Busman M."/>
            <person name="Brown D.W."/>
            <person name="Divon H."/>
            <person name="Uhlig S."/>
            <person name="Proctor R.H."/>
        </authorList>
    </citation>
    <scope>NUCLEOTIDE SEQUENCE [LARGE SCALE GENOMIC DNA]</scope>
    <source>
        <strain evidence="2 3">NRRL 25196</strain>
    </source>
</reference>
<name>A0A8H5N5Q4_9HYPO</name>
<dbReference type="InterPro" id="IPR029063">
    <property type="entry name" value="SAM-dependent_MTases_sf"/>
</dbReference>
<organism evidence="2 3">
    <name type="scientific">Fusarium napiforme</name>
    <dbReference type="NCBI Taxonomy" id="42672"/>
    <lineage>
        <taxon>Eukaryota</taxon>
        <taxon>Fungi</taxon>
        <taxon>Dikarya</taxon>
        <taxon>Ascomycota</taxon>
        <taxon>Pezizomycotina</taxon>
        <taxon>Sordariomycetes</taxon>
        <taxon>Hypocreomycetidae</taxon>
        <taxon>Hypocreales</taxon>
        <taxon>Nectriaceae</taxon>
        <taxon>Fusarium</taxon>
        <taxon>Fusarium fujikuroi species complex</taxon>
    </lineage>
</organism>
<dbReference type="AlphaFoldDB" id="A0A8H5N5Q4"/>
<gene>
    <name evidence="2" type="ORF">FNAPI_6674</name>
</gene>
<comment type="caution">
    <text evidence="2">The sequence shown here is derived from an EMBL/GenBank/DDBJ whole genome shotgun (WGS) entry which is preliminary data.</text>
</comment>
<dbReference type="GO" id="GO:0008168">
    <property type="term" value="F:methyltransferase activity"/>
    <property type="evidence" value="ECO:0007669"/>
    <property type="project" value="UniProtKB-KW"/>
</dbReference>
<feature type="domain" description="Methyltransferase" evidence="1">
    <location>
        <begin position="51"/>
        <end position="167"/>
    </location>
</feature>
<accession>A0A8H5N5Q4</accession>
<dbReference type="CDD" id="cd02440">
    <property type="entry name" value="AdoMet_MTases"/>
    <property type="match status" value="1"/>
</dbReference>
<keyword evidence="2" id="KW-0489">Methyltransferase</keyword>
<dbReference type="GO" id="GO:0032259">
    <property type="term" value="P:methylation"/>
    <property type="evidence" value="ECO:0007669"/>
    <property type="project" value="UniProtKB-KW"/>
</dbReference>
<evidence type="ECO:0000313" key="2">
    <source>
        <dbReference type="EMBL" id="KAF5553597.1"/>
    </source>
</evidence>
<protein>
    <submittedName>
        <fullName evidence="2">Methyltransferase</fullName>
    </submittedName>
</protein>
<dbReference type="SUPFAM" id="SSF53335">
    <property type="entry name" value="S-adenosyl-L-methionine-dependent methyltransferases"/>
    <property type="match status" value="1"/>
</dbReference>
<keyword evidence="2" id="KW-0808">Transferase</keyword>